<evidence type="ECO:0000313" key="3">
    <source>
        <dbReference type="Proteomes" id="UP000751190"/>
    </source>
</evidence>
<evidence type="ECO:0000313" key="2">
    <source>
        <dbReference type="EMBL" id="KAG8470959.1"/>
    </source>
</evidence>
<proteinExistence type="predicted"/>
<dbReference type="Proteomes" id="UP000751190">
    <property type="component" value="Unassembled WGS sequence"/>
</dbReference>
<gene>
    <name evidence="2" type="ORF">KFE25_009380</name>
</gene>
<feature type="region of interest" description="Disordered" evidence="1">
    <location>
        <begin position="23"/>
        <end position="87"/>
    </location>
</feature>
<protein>
    <submittedName>
        <fullName evidence="2">Uncharacterized protein</fullName>
    </submittedName>
</protein>
<accession>A0A8J5Y527</accession>
<comment type="caution">
    <text evidence="2">The sequence shown here is derived from an EMBL/GenBank/DDBJ whole genome shotgun (WGS) entry which is preliminary data.</text>
</comment>
<organism evidence="2 3">
    <name type="scientific">Diacronema lutheri</name>
    <name type="common">Unicellular marine alga</name>
    <name type="synonym">Monochrysis lutheri</name>
    <dbReference type="NCBI Taxonomy" id="2081491"/>
    <lineage>
        <taxon>Eukaryota</taxon>
        <taxon>Haptista</taxon>
        <taxon>Haptophyta</taxon>
        <taxon>Pavlovophyceae</taxon>
        <taxon>Pavlovales</taxon>
        <taxon>Pavlovaceae</taxon>
        <taxon>Diacronema</taxon>
    </lineage>
</organism>
<name>A0A8J5Y527_DIALT</name>
<dbReference type="EMBL" id="JAGTXO010000001">
    <property type="protein sequence ID" value="KAG8470959.1"/>
    <property type="molecule type" value="Genomic_DNA"/>
</dbReference>
<evidence type="ECO:0000256" key="1">
    <source>
        <dbReference type="SAM" id="MobiDB-lite"/>
    </source>
</evidence>
<sequence>MFGSPEQQPTKQMHRLAVLNMSTLDGELARPQTPRSANKFLTPAASDTAPRAPSSKRSERRTGERVASKLPGIMAPSGPQKLRFEFD</sequence>
<feature type="compositionally biased region" description="Basic and acidic residues" evidence="1">
    <location>
        <begin position="56"/>
        <end position="67"/>
    </location>
</feature>
<keyword evidence="3" id="KW-1185">Reference proteome</keyword>
<dbReference type="AlphaFoldDB" id="A0A8J5Y527"/>
<reference evidence="2" key="1">
    <citation type="submission" date="2021-05" db="EMBL/GenBank/DDBJ databases">
        <title>The genome of the haptophyte Pavlova lutheri (Diacronema luteri, Pavlovales) - a model for lipid biosynthesis in eukaryotic algae.</title>
        <authorList>
            <person name="Hulatt C.J."/>
            <person name="Posewitz M.C."/>
        </authorList>
    </citation>
    <scope>NUCLEOTIDE SEQUENCE</scope>
    <source>
        <strain evidence="2">NIVA-4/92</strain>
    </source>
</reference>